<name>A0A9X0ACC1_9HELO</name>
<dbReference type="Proteomes" id="UP001152300">
    <property type="component" value="Unassembled WGS sequence"/>
</dbReference>
<reference evidence="1" key="1">
    <citation type="submission" date="2022-11" db="EMBL/GenBank/DDBJ databases">
        <title>Genome Resource of Sclerotinia nivalis Strain SnTB1, a Plant Pathogen Isolated from American Ginseng.</title>
        <authorList>
            <person name="Fan S."/>
        </authorList>
    </citation>
    <scope>NUCLEOTIDE SEQUENCE</scope>
    <source>
        <strain evidence="1">SnTB1</strain>
    </source>
</reference>
<evidence type="ECO:0000313" key="2">
    <source>
        <dbReference type="Proteomes" id="UP001152300"/>
    </source>
</evidence>
<protein>
    <submittedName>
        <fullName evidence="1">Uncharacterized protein</fullName>
    </submittedName>
</protein>
<organism evidence="1 2">
    <name type="scientific">Sclerotinia nivalis</name>
    <dbReference type="NCBI Taxonomy" id="352851"/>
    <lineage>
        <taxon>Eukaryota</taxon>
        <taxon>Fungi</taxon>
        <taxon>Dikarya</taxon>
        <taxon>Ascomycota</taxon>
        <taxon>Pezizomycotina</taxon>
        <taxon>Leotiomycetes</taxon>
        <taxon>Helotiales</taxon>
        <taxon>Sclerotiniaceae</taxon>
        <taxon>Sclerotinia</taxon>
    </lineage>
</organism>
<proteinExistence type="predicted"/>
<gene>
    <name evidence="1" type="ORF">OCU04_011229</name>
</gene>
<dbReference type="EMBL" id="JAPEIS010000014">
    <property type="protein sequence ID" value="KAJ8059573.1"/>
    <property type="molecule type" value="Genomic_DNA"/>
</dbReference>
<sequence>MGLENLGMVLALPEASLSKEMRDLREDMLWLKMGSERFDSLSEQMSWRIVWFREVASKGQKVKILDRVDGEEEKEGDGYCEGKMVVRLGKTHGAMVRFGDAEDEDFKAVVEKVREVVEGALNDFPQLYHS</sequence>
<evidence type="ECO:0000313" key="1">
    <source>
        <dbReference type="EMBL" id="KAJ8059573.1"/>
    </source>
</evidence>
<keyword evidence="2" id="KW-1185">Reference proteome</keyword>
<dbReference type="OrthoDB" id="5086500at2759"/>
<comment type="caution">
    <text evidence="1">The sequence shown here is derived from an EMBL/GenBank/DDBJ whole genome shotgun (WGS) entry which is preliminary data.</text>
</comment>
<accession>A0A9X0ACC1</accession>
<dbReference type="AlphaFoldDB" id="A0A9X0ACC1"/>